<evidence type="ECO:0000313" key="1">
    <source>
        <dbReference type="EMBL" id="JAH55915.1"/>
    </source>
</evidence>
<accession>A0A0E9TSP5</accession>
<organism evidence="1">
    <name type="scientific">Anguilla anguilla</name>
    <name type="common">European freshwater eel</name>
    <name type="synonym">Muraena anguilla</name>
    <dbReference type="NCBI Taxonomy" id="7936"/>
    <lineage>
        <taxon>Eukaryota</taxon>
        <taxon>Metazoa</taxon>
        <taxon>Chordata</taxon>
        <taxon>Craniata</taxon>
        <taxon>Vertebrata</taxon>
        <taxon>Euteleostomi</taxon>
        <taxon>Actinopterygii</taxon>
        <taxon>Neopterygii</taxon>
        <taxon>Teleostei</taxon>
        <taxon>Anguilliformes</taxon>
        <taxon>Anguillidae</taxon>
        <taxon>Anguilla</taxon>
    </lineage>
</organism>
<sequence length="28" mass="3281">MFKVVVRRQHSGFLTVRLSRLHSRLGSL</sequence>
<dbReference type="EMBL" id="GBXM01052662">
    <property type="protein sequence ID" value="JAH55915.1"/>
    <property type="molecule type" value="Transcribed_RNA"/>
</dbReference>
<dbReference type="AlphaFoldDB" id="A0A0E9TSP5"/>
<proteinExistence type="predicted"/>
<reference evidence="1" key="2">
    <citation type="journal article" date="2015" name="Fish Shellfish Immunol.">
        <title>Early steps in the European eel (Anguilla anguilla)-Vibrio vulnificus interaction in the gills: Role of the RtxA13 toxin.</title>
        <authorList>
            <person name="Callol A."/>
            <person name="Pajuelo D."/>
            <person name="Ebbesson L."/>
            <person name="Teles M."/>
            <person name="MacKenzie S."/>
            <person name="Amaro C."/>
        </authorList>
    </citation>
    <scope>NUCLEOTIDE SEQUENCE</scope>
</reference>
<protein>
    <submittedName>
        <fullName evidence="1">Uncharacterized protein</fullName>
    </submittedName>
</protein>
<name>A0A0E9TSP5_ANGAN</name>
<reference evidence="1" key="1">
    <citation type="submission" date="2014-11" db="EMBL/GenBank/DDBJ databases">
        <authorList>
            <person name="Amaro Gonzalez C."/>
        </authorList>
    </citation>
    <scope>NUCLEOTIDE SEQUENCE</scope>
</reference>